<comment type="caution">
    <text evidence="1">The sequence shown here is derived from an EMBL/GenBank/DDBJ whole genome shotgun (WGS) entry which is preliminary data.</text>
</comment>
<dbReference type="EMBL" id="DVLW01000116">
    <property type="protein sequence ID" value="HIT94406.1"/>
    <property type="molecule type" value="Genomic_DNA"/>
</dbReference>
<proteinExistence type="predicted"/>
<dbReference type="Pfam" id="PF07892">
    <property type="entry name" value="DUF1667"/>
    <property type="match status" value="1"/>
</dbReference>
<sequence>MSETIKELTCIVCPIGCTLRVTMDGGKFVSVTGNTCPRGAKYAETEMTAPRRVLTSTVKVSGGHLPLCPVRTKGDIPKEMLFEAMRAVNQVCIPAPVSIGQVVIEDLCGTGVPLIATREIHSV</sequence>
<reference evidence="1" key="2">
    <citation type="journal article" date="2021" name="PeerJ">
        <title>Extensive microbial diversity within the chicken gut microbiome revealed by metagenomics and culture.</title>
        <authorList>
            <person name="Gilroy R."/>
            <person name="Ravi A."/>
            <person name="Getino M."/>
            <person name="Pursley I."/>
            <person name="Horton D.L."/>
            <person name="Alikhan N.F."/>
            <person name="Baker D."/>
            <person name="Gharbi K."/>
            <person name="Hall N."/>
            <person name="Watson M."/>
            <person name="Adriaenssens E.M."/>
            <person name="Foster-Nyarko E."/>
            <person name="Jarju S."/>
            <person name="Secka A."/>
            <person name="Antonio M."/>
            <person name="Oren A."/>
            <person name="Chaudhuri R.R."/>
            <person name="La Ragione R."/>
            <person name="Hildebrand F."/>
            <person name="Pallen M.J."/>
        </authorList>
    </citation>
    <scope>NUCLEOTIDE SEQUENCE</scope>
    <source>
        <strain evidence="1">ChiBcec7-5410</strain>
    </source>
</reference>
<organism evidence="1 2">
    <name type="scientific">Candidatus Faecivivens stercoripullorum</name>
    <dbReference type="NCBI Taxonomy" id="2840805"/>
    <lineage>
        <taxon>Bacteria</taxon>
        <taxon>Bacillati</taxon>
        <taxon>Bacillota</taxon>
        <taxon>Clostridia</taxon>
        <taxon>Eubacteriales</taxon>
        <taxon>Oscillospiraceae</taxon>
        <taxon>Oscillospiraceae incertae sedis</taxon>
        <taxon>Candidatus Faecivivens</taxon>
    </lineage>
</organism>
<name>A0A9D1KSD4_9FIRM</name>
<dbReference type="SUPFAM" id="SSF53706">
    <property type="entry name" value="Formate dehydrogenase/DMSO reductase, domains 1-3"/>
    <property type="match status" value="1"/>
</dbReference>
<dbReference type="PANTHER" id="PTHR39450:SF1">
    <property type="entry name" value="DUF1667 DOMAIN-CONTAINING PROTEIN"/>
    <property type="match status" value="1"/>
</dbReference>
<evidence type="ECO:0000313" key="2">
    <source>
        <dbReference type="Proteomes" id="UP000824160"/>
    </source>
</evidence>
<dbReference type="SUPFAM" id="SSF160148">
    <property type="entry name" value="CPE0013-like"/>
    <property type="match status" value="1"/>
</dbReference>
<evidence type="ECO:0000313" key="1">
    <source>
        <dbReference type="EMBL" id="HIT94406.1"/>
    </source>
</evidence>
<gene>
    <name evidence="1" type="ORF">IAC43_04420</name>
</gene>
<protein>
    <submittedName>
        <fullName evidence="1">DUF1667 domain-containing protein</fullName>
    </submittedName>
</protein>
<dbReference type="InterPro" id="IPR036593">
    <property type="entry name" value="CPE0013-like_sf"/>
</dbReference>
<dbReference type="Proteomes" id="UP000824160">
    <property type="component" value="Unassembled WGS sequence"/>
</dbReference>
<dbReference type="InterPro" id="IPR012460">
    <property type="entry name" value="DUF1667"/>
</dbReference>
<dbReference type="Gene3D" id="3.10.530.10">
    <property type="entry name" value="CPE0013-like"/>
    <property type="match status" value="1"/>
</dbReference>
<accession>A0A9D1KSD4</accession>
<dbReference type="AlphaFoldDB" id="A0A9D1KSD4"/>
<reference evidence="1" key="1">
    <citation type="submission" date="2020-10" db="EMBL/GenBank/DDBJ databases">
        <authorList>
            <person name="Gilroy R."/>
        </authorList>
    </citation>
    <scope>NUCLEOTIDE SEQUENCE</scope>
    <source>
        <strain evidence="1">ChiBcec7-5410</strain>
    </source>
</reference>
<dbReference type="PANTHER" id="PTHR39450">
    <property type="entry name" value="MOLYBDOPTERIN OXIDOREDUCTASE, 4FE-4S CLUSTER-BINDING SUBUNIT"/>
    <property type="match status" value="1"/>
</dbReference>